<proteinExistence type="predicted"/>
<name>A0A165DV71_EXIGL</name>
<keyword evidence="2" id="KW-1185">Reference proteome</keyword>
<dbReference type="InParanoid" id="A0A165DV71"/>
<accession>A0A165DV71</accession>
<dbReference type="AlphaFoldDB" id="A0A165DV71"/>
<dbReference type="EMBL" id="KV426189">
    <property type="protein sequence ID" value="KZV85435.1"/>
    <property type="molecule type" value="Genomic_DNA"/>
</dbReference>
<protein>
    <submittedName>
        <fullName evidence="1">Uncharacterized protein</fullName>
    </submittedName>
</protein>
<gene>
    <name evidence="1" type="ORF">EXIGLDRAFT_256751</name>
</gene>
<dbReference type="Proteomes" id="UP000077266">
    <property type="component" value="Unassembled WGS sequence"/>
</dbReference>
<evidence type="ECO:0000313" key="1">
    <source>
        <dbReference type="EMBL" id="KZV85435.1"/>
    </source>
</evidence>
<evidence type="ECO:0000313" key="2">
    <source>
        <dbReference type="Proteomes" id="UP000077266"/>
    </source>
</evidence>
<organism evidence="1 2">
    <name type="scientific">Exidia glandulosa HHB12029</name>
    <dbReference type="NCBI Taxonomy" id="1314781"/>
    <lineage>
        <taxon>Eukaryota</taxon>
        <taxon>Fungi</taxon>
        <taxon>Dikarya</taxon>
        <taxon>Basidiomycota</taxon>
        <taxon>Agaricomycotina</taxon>
        <taxon>Agaricomycetes</taxon>
        <taxon>Auriculariales</taxon>
        <taxon>Exidiaceae</taxon>
        <taxon>Exidia</taxon>
    </lineage>
</organism>
<sequence length="261" mass="29226">MAAICQLALALAEDTTIDQDIRKHISTRRASAFIEMCLARKPPTGLEDPVAIFGWDRVAVASILVPLQDECAEVITSCTKLAYRQHMTPYLPEAENWYRRVVEYLTGVQYPIQLALIVCAGPERVAEELWEWNTKLAVLREAAGGAVTGEPGYPLPQGVMEHLCRLIGLDAVDMAQCDDTTKAQVREVRVVLTIRYLALTTRDSKLFLELGKDIKQGEMLSDKVFRLLRNEPLGVGQVRLVKLQVFDFEQMFGPVRTSPLP</sequence>
<reference evidence="1 2" key="1">
    <citation type="journal article" date="2016" name="Mol. Biol. Evol.">
        <title>Comparative Genomics of Early-Diverging Mushroom-Forming Fungi Provides Insights into the Origins of Lignocellulose Decay Capabilities.</title>
        <authorList>
            <person name="Nagy L.G."/>
            <person name="Riley R."/>
            <person name="Tritt A."/>
            <person name="Adam C."/>
            <person name="Daum C."/>
            <person name="Floudas D."/>
            <person name="Sun H."/>
            <person name="Yadav J.S."/>
            <person name="Pangilinan J."/>
            <person name="Larsson K.H."/>
            <person name="Matsuura K."/>
            <person name="Barry K."/>
            <person name="Labutti K."/>
            <person name="Kuo R."/>
            <person name="Ohm R.A."/>
            <person name="Bhattacharya S.S."/>
            <person name="Shirouzu T."/>
            <person name="Yoshinaga Y."/>
            <person name="Martin F.M."/>
            <person name="Grigoriev I.V."/>
            <person name="Hibbett D.S."/>
        </authorList>
    </citation>
    <scope>NUCLEOTIDE SEQUENCE [LARGE SCALE GENOMIC DNA]</scope>
    <source>
        <strain evidence="1 2">HHB12029</strain>
    </source>
</reference>